<evidence type="ECO:0000256" key="1">
    <source>
        <dbReference type="SAM" id="MobiDB-lite"/>
    </source>
</evidence>
<dbReference type="SUPFAM" id="SSF57850">
    <property type="entry name" value="RING/U-box"/>
    <property type="match status" value="1"/>
</dbReference>
<proteinExistence type="predicted"/>
<feature type="compositionally biased region" description="Basic and acidic residues" evidence="1">
    <location>
        <begin position="43"/>
        <end position="63"/>
    </location>
</feature>
<feature type="region of interest" description="Disordered" evidence="1">
    <location>
        <begin position="261"/>
        <end position="303"/>
    </location>
</feature>
<accession>A0A6C0F398</accession>
<dbReference type="Gene3D" id="3.30.40.10">
    <property type="entry name" value="Zinc/RING finger domain, C3HC4 (zinc finger)"/>
    <property type="match status" value="1"/>
</dbReference>
<dbReference type="EMBL" id="MN739012">
    <property type="protein sequence ID" value="QHT35019.1"/>
    <property type="molecule type" value="Genomic_DNA"/>
</dbReference>
<evidence type="ECO:0000313" key="3">
    <source>
        <dbReference type="EMBL" id="QHT35019.1"/>
    </source>
</evidence>
<feature type="compositionally biased region" description="Pro residues" evidence="1">
    <location>
        <begin position="276"/>
        <end position="291"/>
    </location>
</feature>
<dbReference type="InterPro" id="IPR013083">
    <property type="entry name" value="Znf_RING/FYVE/PHD"/>
</dbReference>
<protein>
    <recommendedName>
        <fullName evidence="2">RING-type domain-containing protein</fullName>
    </recommendedName>
</protein>
<feature type="compositionally biased region" description="Basic residues" evidence="1">
    <location>
        <begin position="9"/>
        <end position="23"/>
    </location>
</feature>
<dbReference type="InterPro" id="IPR001841">
    <property type="entry name" value="Znf_RING"/>
</dbReference>
<evidence type="ECO:0000259" key="2">
    <source>
        <dbReference type="PROSITE" id="PS50089"/>
    </source>
</evidence>
<dbReference type="AlphaFoldDB" id="A0A6C0F398"/>
<reference evidence="3" key="1">
    <citation type="journal article" date="2020" name="Nature">
        <title>Giant virus diversity and host interactions through global metagenomics.</title>
        <authorList>
            <person name="Schulz F."/>
            <person name="Roux S."/>
            <person name="Paez-Espino D."/>
            <person name="Jungbluth S."/>
            <person name="Walsh D.A."/>
            <person name="Denef V.J."/>
            <person name="McMahon K.D."/>
            <person name="Konstantinidis K.T."/>
            <person name="Eloe-Fadrosh E.A."/>
            <person name="Kyrpides N.C."/>
            <person name="Woyke T."/>
        </authorList>
    </citation>
    <scope>NUCLEOTIDE SEQUENCE</scope>
    <source>
        <strain evidence="3">GVMAG-M-3300009180-1</strain>
    </source>
</reference>
<organism evidence="3">
    <name type="scientific">viral metagenome</name>
    <dbReference type="NCBI Taxonomy" id="1070528"/>
    <lineage>
        <taxon>unclassified sequences</taxon>
        <taxon>metagenomes</taxon>
        <taxon>organismal metagenomes</taxon>
    </lineage>
</organism>
<dbReference type="PROSITE" id="PS50089">
    <property type="entry name" value="ZF_RING_2"/>
    <property type="match status" value="1"/>
</dbReference>
<name>A0A6C0F398_9ZZZZ</name>
<feature type="domain" description="RING-type" evidence="2">
    <location>
        <begin position="73"/>
        <end position="116"/>
    </location>
</feature>
<sequence length="303" mass="35405">MPRQSKNIRQQKSRNKKTRRKTKGGVPPGSSNLPPRKKRQPAAKKEKPATKEKMPATKEKMSAPEEETETYLCAICFEELSENIMSCSGQTAHNFHEECILPWCMGRRPCRCPICKEEVVTYFDDAYKQDIYKPREGEPVTIGQGIPNRLEFTLLPPSFENKYSAISPDSLRRWPPNYRPTTDEIREWDIKMPWKWWTEPGQNNLPLGWYEQGYGPKTIVIDGRRYYVDDPEYRPNTGVVYEERAYEDEYGADAPSWMIVGNQNQVEDDDEEFQFPLPPPRQAPPPPPPREVPPRRSWWNPWS</sequence>
<feature type="region of interest" description="Disordered" evidence="1">
    <location>
        <begin position="1"/>
        <end position="64"/>
    </location>
</feature>